<accession>A0A1A8M120</accession>
<name>A0A1A8M120_9TELE</name>
<organism evidence="1">
    <name type="scientific">Nothobranchius pienaari</name>
    <dbReference type="NCBI Taxonomy" id="704102"/>
    <lineage>
        <taxon>Eukaryota</taxon>
        <taxon>Metazoa</taxon>
        <taxon>Chordata</taxon>
        <taxon>Craniata</taxon>
        <taxon>Vertebrata</taxon>
        <taxon>Euteleostomi</taxon>
        <taxon>Actinopterygii</taxon>
        <taxon>Neopterygii</taxon>
        <taxon>Teleostei</taxon>
        <taxon>Neoteleostei</taxon>
        <taxon>Acanthomorphata</taxon>
        <taxon>Ovalentaria</taxon>
        <taxon>Atherinomorphae</taxon>
        <taxon>Cyprinodontiformes</taxon>
        <taxon>Nothobranchiidae</taxon>
        <taxon>Nothobranchius</taxon>
    </lineage>
</organism>
<feature type="non-terminal residue" evidence="1">
    <location>
        <position position="43"/>
    </location>
</feature>
<reference evidence="1" key="2">
    <citation type="submission" date="2016-06" db="EMBL/GenBank/DDBJ databases">
        <title>The genome of a short-lived fish provides insights into sex chromosome evolution and the genetic control of aging.</title>
        <authorList>
            <person name="Reichwald K."/>
            <person name="Felder M."/>
            <person name="Petzold A."/>
            <person name="Koch P."/>
            <person name="Groth M."/>
            <person name="Platzer M."/>
        </authorList>
    </citation>
    <scope>NUCLEOTIDE SEQUENCE</scope>
    <source>
        <tissue evidence="1">Brain</tissue>
    </source>
</reference>
<sequence length="43" mass="5194">MAGGMDSNSDAEQCRWYKLLFDDEIRRPFPHSRQFWKVHVEPL</sequence>
<proteinExistence type="predicted"/>
<reference evidence="1" key="1">
    <citation type="submission" date="2016-05" db="EMBL/GenBank/DDBJ databases">
        <authorList>
            <person name="Lavstsen T."/>
            <person name="Jespersen J.S."/>
        </authorList>
    </citation>
    <scope>NUCLEOTIDE SEQUENCE</scope>
    <source>
        <tissue evidence="1">Brain</tissue>
    </source>
</reference>
<protein>
    <submittedName>
        <fullName evidence="1">Uncharacterized protein</fullName>
    </submittedName>
</protein>
<dbReference type="EMBL" id="HAEF01010219">
    <property type="protein sequence ID" value="SBR49969.1"/>
    <property type="molecule type" value="Transcribed_RNA"/>
</dbReference>
<gene>
    <name evidence="1" type="primary">Nfu_g_1_009839</name>
</gene>
<dbReference type="AlphaFoldDB" id="A0A1A8M120"/>
<evidence type="ECO:0000313" key="1">
    <source>
        <dbReference type="EMBL" id="SBR49969.1"/>
    </source>
</evidence>